<dbReference type="EMBL" id="BOMP01000035">
    <property type="protein sequence ID" value="GIE39858.1"/>
    <property type="molecule type" value="Genomic_DNA"/>
</dbReference>
<keyword evidence="5" id="KW-1185">Reference proteome</keyword>
<name>A0A7W7HBR6_9ACTN</name>
<reference evidence="2 5" key="2">
    <citation type="submission" date="2021-01" db="EMBL/GenBank/DDBJ databases">
        <title>Whole genome shotgun sequence of Actinoplanes lobatus NBRC 12513.</title>
        <authorList>
            <person name="Komaki H."/>
            <person name="Tamura T."/>
        </authorList>
    </citation>
    <scope>NUCLEOTIDE SEQUENCE [LARGE SCALE GENOMIC DNA]</scope>
    <source>
        <strain evidence="2 5">NBRC 12513</strain>
    </source>
</reference>
<sequence>MAVPRGPSGRPDQPSFRNDAPLSGLEIWLNGTHDELDAALTALDSAGRLVWRSERRRLHGAGDAGRHSVYVRLAVAESVRPEPRRRPAPAGDLFDLEIA</sequence>
<reference evidence="3 4" key="1">
    <citation type="submission" date="2020-08" db="EMBL/GenBank/DDBJ databases">
        <title>Sequencing the genomes of 1000 actinobacteria strains.</title>
        <authorList>
            <person name="Klenk H.-P."/>
        </authorList>
    </citation>
    <scope>NUCLEOTIDE SEQUENCE [LARGE SCALE GENOMIC DNA]</scope>
    <source>
        <strain evidence="3 4">DSM 43150</strain>
    </source>
</reference>
<comment type="caution">
    <text evidence="3">The sequence shown here is derived from an EMBL/GenBank/DDBJ whole genome shotgun (WGS) entry which is preliminary data.</text>
</comment>
<evidence type="ECO:0000313" key="2">
    <source>
        <dbReference type="EMBL" id="GIE39858.1"/>
    </source>
</evidence>
<dbReference type="Proteomes" id="UP000631312">
    <property type="component" value="Unassembled WGS sequence"/>
</dbReference>
<proteinExistence type="predicted"/>
<accession>A0A7W7HBR6</accession>
<evidence type="ECO:0000313" key="3">
    <source>
        <dbReference type="EMBL" id="MBB4747581.1"/>
    </source>
</evidence>
<dbReference type="Proteomes" id="UP000590511">
    <property type="component" value="Unassembled WGS sequence"/>
</dbReference>
<gene>
    <name evidence="2" type="ORF">Alo02nite_27560</name>
    <name evidence="3" type="ORF">BJ964_001742</name>
</gene>
<dbReference type="EMBL" id="JACHNC010000001">
    <property type="protein sequence ID" value="MBB4747581.1"/>
    <property type="molecule type" value="Genomic_DNA"/>
</dbReference>
<evidence type="ECO:0000313" key="5">
    <source>
        <dbReference type="Proteomes" id="UP000631312"/>
    </source>
</evidence>
<protein>
    <submittedName>
        <fullName evidence="3">Uncharacterized protein</fullName>
    </submittedName>
</protein>
<feature type="region of interest" description="Disordered" evidence="1">
    <location>
        <begin position="80"/>
        <end position="99"/>
    </location>
</feature>
<feature type="region of interest" description="Disordered" evidence="1">
    <location>
        <begin position="1"/>
        <end position="21"/>
    </location>
</feature>
<dbReference type="AlphaFoldDB" id="A0A7W7HBR6"/>
<evidence type="ECO:0000256" key="1">
    <source>
        <dbReference type="SAM" id="MobiDB-lite"/>
    </source>
</evidence>
<dbReference type="RefSeq" id="WP_188120204.1">
    <property type="nucleotide sequence ID" value="NZ_BOMP01000035.1"/>
</dbReference>
<organism evidence="3 4">
    <name type="scientific">Actinoplanes lobatus</name>
    <dbReference type="NCBI Taxonomy" id="113568"/>
    <lineage>
        <taxon>Bacteria</taxon>
        <taxon>Bacillati</taxon>
        <taxon>Actinomycetota</taxon>
        <taxon>Actinomycetes</taxon>
        <taxon>Micromonosporales</taxon>
        <taxon>Micromonosporaceae</taxon>
        <taxon>Actinoplanes</taxon>
    </lineage>
</organism>
<evidence type="ECO:0000313" key="4">
    <source>
        <dbReference type="Proteomes" id="UP000590511"/>
    </source>
</evidence>